<dbReference type="PANTHER" id="PTHR10496">
    <property type="entry name" value="40S RIBOSOMAL PROTEIN S24"/>
    <property type="match status" value="1"/>
</dbReference>
<evidence type="ECO:0000256" key="5">
    <source>
        <dbReference type="RuleBase" id="RU004383"/>
    </source>
</evidence>
<comment type="similarity">
    <text evidence="1 4">Belongs to the eukaryotic ribosomal protein eS24 family.</text>
</comment>
<keyword evidence="8" id="KW-1185">Reference proteome</keyword>
<evidence type="ECO:0000256" key="4">
    <source>
        <dbReference type="RuleBase" id="RU004381"/>
    </source>
</evidence>
<dbReference type="EMBL" id="SEYY01000281">
    <property type="protein sequence ID" value="KAB7507622.1"/>
    <property type="molecule type" value="Genomic_DNA"/>
</dbReference>
<gene>
    <name evidence="7" type="primary">rps24</name>
    <name evidence="7" type="ORF">Anas_02527</name>
</gene>
<dbReference type="SUPFAM" id="SSF54189">
    <property type="entry name" value="Ribosomal proteins S24e, L23 and L15e"/>
    <property type="match status" value="1"/>
</dbReference>
<comment type="caution">
    <text evidence="7">The sequence shown here is derived from an EMBL/GenBank/DDBJ whole genome shotgun (WGS) entry which is preliminary data.</text>
</comment>
<dbReference type="OrthoDB" id="5571754at2759"/>
<dbReference type="PROSITE" id="PS00529">
    <property type="entry name" value="RIBOSOMAL_S24E"/>
    <property type="match status" value="1"/>
</dbReference>
<evidence type="ECO:0000313" key="7">
    <source>
        <dbReference type="EMBL" id="KAB7507622.1"/>
    </source>
</evidence>
<feature type="region of interest" description="Disordered" evidence="6">
    <location>
        <begin position="106"/>
        <end position="139"/>
    </location>
</feature>
<evidence type="ECO:0000256" key="3">
    <source>
        <dbReference type="ARBA" id="ARBA00023274"/>
    </source>
</evidence>
<keyword evidence="3 4" id="KW-0687">Ribonucleoprotein</keyword>
<feature type="compositionally biased region" description="Basic residues" evidence="6">
    <location>
        <begin position="106"/>
        <end position="123"/>
    </location>
</feature>
<dbReference type="Proteomes" id="UP000326759">
    <property type="component" value="Unassembled WGS sequence"/>
</dbReference>
<reference evidence="7 8" key="1">
    <citation type="journal article" date="2019" name="PLoS Biol.">
        <title>Sex chromosomes control vertical transmission of feminizing Wolbachia symbionts in an isopod.</title>
        <authorList>
            <person name="Becking T."/>
            <person name="Chebbi M.A."/>
            <person name="Giraud I."/>
            <person name="Moumen B."/>
            <person name="Laverre T."/>
            <person name="Caubet Y."/>
            <person name="Peccoud J."/>
            <person name="Gilbert C."/>
            <person name="Cordaux R."/>
        </authorList>
    </citation>
    <scope>NUCLEOTIDE SEQUENCE [LARGE SCALE GENOMIC DNA]</scope>
    <source>
        <strain evidence="7">ANa2</strain>
        <tissue evidence="7">Whole body excluding digestive tract and cuticle</tissue>
    </source>
</reference>
<dbReference type="GO" id="GO:0005840">
    <property type="term" value="C:ribosome"/>
    <property type="evidence" value="ECO:0007669"/>
    <property type="project" value="UniProtKB-KW"/>
</dbReference>
<dbReference type="FunFam" id="3.30.70.3370:FF:000001">
    <property type="entry name" value="40S ribosomal protein S24"/>
    <property type="match status" value="1"/>
</dbReference>
<dbReference type="InterPro" id="IPR018098">
    <property type="entry name" value="Ribosomal_eS24_CS"/>
</dbReference>
<dbReference type="Pfam" id="PF01282">
    <property type="entry name" value="Ribosomal_S24e"/>
    <property type="match status" value="1"/>
</dbReference>
<protein>
    <recommendedName>
        <fullName evidence="5">40S ribosomal protein S24</fullName>
    </recommendedName>
</protein>
<proteinExistence type="inferred from homology"/>
<organism evidence="7 8">
    <name type="scientific">Armadillidium nasatum</name>
    <dbReference type="NCBI Taxonomy" id="96803"/>
    <lineage>
        <taxon>Eukaryota</taxon>
        <taxon>Metazoa</taxon>
        <taxon>Ecdysozoa</taxon>
        <taxon>Arthropoda</taxon>
        <taxon>Crustacea</taxon>
        <taxon>Multicrustacea</taxon>
        <taxon>Malacostraca</taxon>
        <taxon>Eumalacostraca</taxon>
        <taxon>Peracarida</taxon>
        <taxon>Isopoda</taxon>
        <taxon>Oniscidea</taxon>
        <taxon>Crinocheta</taxon>
        <taxon>Armadillidiidae</taxon>
        <taxon>Armadillidium</taxon>
    </lineage>
</organism>
<keyword evidence="2 4" id="KW-0689">Ribosomal protein</keyword>
<dbReference type="InterPro" id="IPR012678">
    <property type="entry name" value="Ribosomal_uL23/eL15/eS24_sf"/>
</dbReference>
<sequence length="139" mass="15883">MGVEATATIRTRKFMTNRLLNRKQMVVDVLHPGRPTVPKKELNEKLAKMYKTTPDVVFSFGFKTQFGGGKSTGFALVYDTLDYAKKTEPKFRLARHGLVEIKKIARKQRKERKNRMKKARGTAKAKLAAAQKKKKCQLN</sequence>
<dbReference type="GO" id="GO:0003735">
    <property type="term" value="F:structural constituent of ribosome"/>
    <property type="evidence" value="ECO:0007669"/>
    <property type="project" value="InterPro"/>
</dbReference>
<dbReference type="GO" id="GO:1990904">
    <property type="term" value="C:ribonucleoprotein complex"/>
    <property type="evidence" value="ECO:0007669"/>
    <property type="project" value="UniProtKB-KW"/>
</dbReference>
<dbReference type="InterPro" id="IPR053709">
    <property type="entry name" value="eRP_eS24_sf"/>
</dbReference>
<evidence type="ECO:0000256" key="6">
    <source>
        <dbReference type="SAM" id="MobiDB-lite"/>
    </source>
</evidence>
<name>A0A5N5TNC1_9CRUS</name>
<evidence type="ECO:0000313" key="8">
    <source>
        <dbReference type="Proteomes" id="UP000326759"/>
    </source>
</evidence>
<dbReference type="GO" id="GO:0006412">
    <property type="term" value="P:translation"/>
    <property type="evidence" value="ECO:0007669"/>
    <property type="project" value="InterPro"/>
</dbReference>
<evidence type="ECO:0000256" key="1">
    <source>
        <dbReference type="ARBA" id="ARBA00009680"/>
    </source>
</evidence>
<dbReference type="Gene3D" id="3.30.70.3370">
    <property type="match status" value="1"/>
</dbReference>
<accession>A0A5N5TNC1</accession>
<dbReference type="HAMAP" id="MF_00545">
    <property type="entry name" value="Ribosomal_eS24"/>
    <property type="match status" value="1"/>
</dbReference>
<dbReference type="InterPro" id="IPR001976">
    <property type="entry name" value="Ribosomal_eS24"/>
</dbReference>
<dbReference type="AlphaFoldDB" id="A0A5N5TNC1"/>
<evidence type="ECO:0000256" key="2">
    <source>
        <dbReference type="ARBA" id="ARBA00022980"/>
    </source>
</evidence>